<comment type="cofactor">
    <cofactor evidence="1">
        <name>thiamine diphosphate</name>
        <dbReference type="ChEBI" id="CHEBI:58937"/>
    </cofactor>
</comment>
<evidence type="ECO:0000259" key="5">
    <source>
        <dbReference type="Pfam" id="PF00456"/>
    </source>
</evidence>
<keyword evidence="7" id="KW-1185">Reference proteome</keyword>
<name>A0ABV5USV5_9MICC</name>
<dbReference type="PANTHER" id="PTHR47514:SF1">
    <property type="entry name" value="TRANSKETOLASE N-TERMINAL SECTION-RELATED"/>
    <property type="match status" value="1"/>
</dbReference>
<dbReference type="InterPro" id="IPR005474">
    <property type="entry name" value="Transketolase_N"/>
</dbReference>
<accession>A0ABV5USV5</accession>
<comment type="caution">
    <text evidence="6">The sequence shown here is derived from an EMBL/GenBank/DDBJ whole genome shotgun (WGS) entry which is preliminary data.</text>
</comment>
<keyword evidence="3" id="KW-0786">Thiamine pyrophosphate</keyword>
<dbReference type="InterPro" id="IPR029061">
    <property type="entry name" value="THDP-binding"/>
</dbReference>
<reference evidence="6 7" key="1">
    <citation type="submission" date="2024-09" db="EMBL/GenBank/DDBJ databases">
        <authorList>
            <person name="Sun Q."/>
            <person name="Mori K."/>
        </authorList>
    </citation>
    <scope>NUCLEOTIDE SEQUENCE [LARGE SCALE GENOMIC DNA]</scope>
    <source>
        <strain evidence="6 7">JCM 13519</strain>
    </source>
</reference>
<evidence type="ECO:0000313" key="7">
    <source>
        <dbReference type="Proteomes" id="UP001589536"/>
    </source>
</evidence>
<evidence type="ECO:0000313" key="6">
    <source>
        <dbReference type="EMBL" id="MFB9715266.1"/>
    </source>
</evidence>
<dbReference type="Pfam" id="PF00456">
    <property type="entry name" value="Transketolase_N"/>
    <property type="match status" value="1"/>
</dbReference>
<comment type="similarity">
    <text evidence="2">Belongs to the transketolase family.</text>
</comment>
<gene>
    <name evidence="6" type="ORF">ACFFPI_14195</name>
</gene>
<dbReference type="Proteomes" id="UP001589536">
    <property type="component" value="Unassembled WGS sequence"/>
</dbReference>
<evidence type="ECO:0000256" key="2">
    <source>
        <dbReference type="ARBA" id="ARBA00007131"/>
    </source>
</evidence>
<dbReference type="PANTHER" id="PTHR47514">
    <property type="entry name" value="TRANSKETOLASE N-TERMINAL SECTION-RELATED"/>
    <property type="match status" value="1"/>
</dbReference>
<evidence type="ECO:0000256" key="3">
    <source>
        <dbReference type="ARBA" id="ARBA00023052"/>
    </source>
</evidence>
<feature type="region of interest" description="Disordered" evidence="4">
    <location>
        <begin position="70"/>
        <end position="90"/>
    </location>
</feature>
<dbReference type="Gene3D" id="3.40.50.970">
    <property type="match status" value="1"/>
</dbReference>
<evidence type="ECO:0000256" key="1">
    <source>
        <dbReference type="ARBA" id="ARBA00001964"/>
    </source>
</evidence>
<proteinExistence type="inferred from homology"/>
<dbReference type="RefSeq" id="WP_345035288.1">
    <property type="nucleotide sequence ID" value="NZ_BAABED010000001.1"/>
</dbReference>
<dbReference type="SUPFAM" id="SSF52518">
    <property type="entry name" value="Thiamin diphosphate-binding fold (THDP-binding)"/>
    <property type="match status" value="1"/>
</dbReference>
<organism evidence="6 7">
    <name type="scientific">Arthrobacter methylotrophus</name>
    <dbReference type="NCBI Taxonomy" id="121291"/>
    <lineage>
        <taxon>Bacteria</taxon>
        <taxon>Bacillati</taxon>
        <taxon>Actinomycetota</taxon>
        <taxon>Actinomycetes</taxon>
        <taxon>Micrococcales</taxon>
        <taxon>Micrococcaceae</taxon>
        <taxon>Arthrobacter</taxon>
    </lineage>
</organism>
<sequence>MTTHPGAIDVRGDWTDTANDVARRIRARVLELTILKDGCYLSQALSSADVLATLYTRILRLAPLDGPLPSEPFTGVPGTPNRSPSGGRFHGAHFPDGDRFLISPAHYAVAIYAALEAVGRLEPGALESFNTDGSTLEMIGAEHSPGFELTTGSFGQALSQSAGIAFARRLRGETGRTAVFLSDGELEEGQTWEGVQAAAFYRLDSLMLFVDVNGQQVDGFTKDVMNVEPIDFRFAAFGWDVRVVDGHDVVAIAEAVEAKVADGRPLVVLAYTDSARGMPYLNANKPHLHYVRAKTDADREAFEQALAELKGILA</sequence>
<evidence type="ECO:0000256" key="4">
    <source>
        <dbReference type="SAM" id="MobiDB-lite"/>
    </source>
</evidence>
<dbReference type="EMBL" id="JBHMBH010000029">
    <property type="protein sequence ID" value="MFB9715266.1"/>
    <property type="molecule type" value="Genomic_DNA"/>
</dbReference>
<protein>
    <submittedName>
        <fullName evidence="6">Transketolase</fullName>
    </submittedName>
</protein>
<feature type="domain" description="Transketolase N-terminal" evidence="5">
    <location>
        <begin position="93"/>
        <end position="279"/>
    </location>
</feature>